<keyword evidence="3" id="KW-1185">Reference proteome</keyword>
<proteinExistence type="predicted"/>
<evidence type="ECO:0000313" key="2">
    <source>
        <dbReference type="EMBL" id="KAJ1092479.1"/>
    </source>
</evidence>
<gene>
    <name evidence="2" type="ORF">NDU88_005589</name>
</gene>
<reference evidence="2" key="1">
    <citation type="journal article" date="2022" name="bioRxiv">
        <title>Sequencing and chromosome-scale assembly of the giantPleurodeles waltlgenome.</title>
        <authorList>
            <person name="Brown T."/>
            <person name="Elewa A."/>
            <person name="Iarovenko S."/>
            <person name="Subramanian E."/>
            <person name="Araus A.J."/>
            <person name="Petzold A."/>
            <person name="Susuki M."/>
            <person name="Suzuki K.-i.T."/>
            <person name="Hayashi T."/>
            <person name="Toyoda A."/>
            <person name="Oliveira C."/>
            <person name="Osipova E."/>
            <person name="Leigh N.D."/>
            <person name="Simon A."/>
            <person name="Yun M.H."/>
        </authorList>
    </citation>
    <scope>NUCLEOTIDE SEQUENCE</scope>
    <source>
        <strain evidence="2">20211129_DDA</strain>
        <tissue evidence="2">Liver</tissue>
    </source>
</reference>
<evidence type="ECO:0000313" key="3">
    <source>
        <dbReference type="Proteomes" id="UP001066276"/>
    </source>
</evidence>
<accession>A0AAV7LPX9</accession>
<evidence type="ECO:0000256" key="1">
    <source>
        <dbReference type="SAM" id="MobiDB-lite"/>
    </source>
</evidence>
<dbReference type="Proteomes" id="UP001066276">
    <property type="component" value="Chromosome 11"/>
</dbReference>
<protein>
    <submittedName>
        <fullName evidence="2">Uncharacterized protein</fullName>
    </submittedName>
</protein>
<feature type="compositionally biased region" description="Low complexity" evidence="1">
    <location>
        <begin position="1"/>
        <end position="15"/>
    </location>
</feature>
<dbReference type="AlphaFoldDB" id="A0AAV7LPX9"/>
<organism evidence="2 3">
    <name type="scientific">Pleurodeles waltl</name>
    <name type="common">Iberian ribbed newt</name>
    <dbReference type="NCBI Taxonomy" id="8319"/>
    <lineage>
        <taxon>Eukaryota</taxon>
        <taxon>Metazoa</taxon>
        <taxon>Chordata</taxon>
        <taxon>Craniata</taxon>
        <taxon>Vertebrata</taxon>
        <taxon>Euteleostomi</taxon>
        <taxon>Amphibia</taxon>
        <taxon>Batrachia</taxon>
        <taxon>Caudata</taxon>
        <taxon>Salamandroidea</taxon>
        <taxon>Salamandridae</taxon>
        <taxon>Pleurodelinae</taxon>
        <taxon>Pleurodeles</taxon>
    </lineage>
</organism>
<name>A0AAV7LPX9_PLEWA</name>
<feature type="region of interest" description="Disordered" evidence="1">
    <location>
        <begin position="1"/>
        <end position="152"/>
    </location>
</feature>
<dbReference type="EMBL" id="JANPWB010000015">
    <property type="protein sequence ID" value="KAJ1092479.1"/>
    <property type="molecule type" value="Genomic_DNA"/>
</dbReference>
<comment type="caution">
    <text evidence="2">The sequence shown here is derived from an EMBL/GenBank/DDBJ whole genome shotgun (WGS) entry which is preliminary data.</text>
</comment>
<sequence>MLCGSHTPAPGSSAPPATPLPFARSPQDRAFLQSSAQAPMRSRGEVRLPGAPRPMAGSRWPRPSSVSRASRGGGPEGERASPSADPHNREFPSRTPLSPHLYLARPGPQAAPAPSPVPRVVVGEPRCLGRRLPRGPHSNLVTAPPLTAPLGS</sequence>